<organism evidence="6 7">
    <name type="scientific">Methylomarinovum caldicuralii</name>
    <dbReference type="NCBI Taxonomy" id="438856"/>
    <lineage>
        <taxon>Bacteria</taxon>
        <taxon>Pseudomonadati</taxon>
        <taxon>Pseudomonadota</taxon>
        <taxon>Gammaproteobacteria</taxon>
        <taxon>Methylococcales</taxon>
        <taxon>Methylothermaceae</taxon>
        <taxon>Methylomarinovum</taxon>
    </lineage>
</organism>
<comment type="similarity">
    <text evidence="5">Belongs to the YciB family.</text>
</comment>
<dbReference type="NCBIfam" id="TIGR00997">
    <property type="entry name" value="ispZ"/>
    <property type="match status" value="1"/>
</dbReference>
<evidence type="ECO:0000256" key="1">
    <source>
        <dbReference type="ARBA" id="ARBA00022475"/>
    </source>
</evidence>
<keyword evidence="7" id="KW-1185">Reference proteome</keyword>
<dbReference type="AlphaFoldDB" id="A0AAU9C0W9"/>
<keyword evidence="5" id="KW-0997">Cell inner membrane</keyword>
<dbReference type="EMBL" id="AP024714">
    <property type="protein sequence ID" value="BCX81208.1"/>
    <property type="molecule type" value="Genomic_DNA"/>
</dbReference>
<evidence type="ECO:0000256" key="3">
    <source>
        <dbReference type="ARBA" id="ARBA00022989"/>
    </source>
</evidence>
<evidence type="ECO:0000256" key="5">
    <source>
        <dbReference type="HAMAP-Rule" id="MF_00189"/>
    </source>
</evidence>
<feature type="transmembrane region" description="Helical" evidence="5">
    <location>
        <begin position="80"/>
        <end position="96"/>
    </location>
</feature>
<dbReference type="PANTHER" id="PTHR36917:SF1">
    <property type="entry name" value="INNER MEMBRANE-SPANNING PROTEIN YCIB"/>
    <property type="match status" value="1"/>
</dbReference>
<protein>
    <recommendedName>
        <fullName evidence="5">Inner membrane-spanning protein YciB</fullName>
    </recommendedName>
</protein>
<proteinExistence type="inferred from homology"/>
<dbReference type="HAMAP" id="MF_00189">
    <property type="entry name" value="YciB"/>
    <property type="match status" value="1"/>
</dbReference>
<dbReference type="NCBIfam" id="NF001325">
    <property type="entry name" value="PRK00259.1-3"/>
    <property type="match status" value="1"/>
</dbReference>
<dbReference type="Pfam" id="PF04279">
    <property type="entry name" value="IspA"/>
    <property type="match status" value="1"/>
</dbReference>
<evidence type="ECO:0000313" key="6">
    <source>
        <dbReference type="EMBL" id="BCX81208.1"/>
    </source>
</evidence>
<dbReference type="InterPro" id="IPR006008">
    <property type="entry name" value="YciB"/>
</dbReference>
<sequence>MKLLFDFFPIILFFVAYKIEGIYAATVVAIAATFVQVGWMWLRHRRVETMHLVTLALIVVFGGATLYLHDEQFIKWKPTVINWLFGIAFLASQFFGDKPFIQRMMAGNIELPRPVWYRLNLSWALFFLFLGAVNLVVVYTFDTDTWVNFKLFGMLGLTLAFVILQAAFLSRYLPEPESEQE</sequence>
<accession>A0AAU9C0W9</accession>
<keyword evidence="4 5" id="KW-0472">Membrane</keyword>
<comment type="caution">
    <text evidence="5">Lacks conserved residue(s) required for the propagation of feature annotation.</text>
</comment>
<dbReference type="RefSeq" id="WP_317706141.1">
    <property type="nucleotide sequence ID" value="NZ_AP024714.1"/>
</dbReference>
<gene>
    <name evidence="5" type="primary">yciB</name>
    <name evidence="6" type="ORF">MIT9_P0786</name>
</gene>
<dbReference type="PANTHER" id="PTHR36917">
    <property type="entry name" value="INTRACELLULAR SEPTATION PROTEIN A-RELATED"/>
    <property type="match status" value="1"/>
</dbReference>
<evidence type="ECO:0000256" key="4">
    <source>
        <dbReference type="ARBA" id="ARBA00023136"/>
    </source>
</evidence>
<dbReference type="GO" id="GO:0005886">
    <property type="term" value="C:plasma membrane"/>
    <property type="evidence" value="ECO:0007669"/>
    <property type="project" value="UniProtKB-SubCell"/>
</dbReference>
<keyword evidence="1 5" id="KW-1003">Cell membrane</keyword>
<dbReference type="KEGG" id="mcau:MIT9_P0786"/>
<keyword evidence="2 5" id="KW-0812">Transmembrane</keyword>
<comment type="function">
    <text evidence="5">Plays a role in cell envelope biogenesis, maintenance of cell envelope integrity and membrane homeostasis.</text>
</comment>
<reference evidence="7" key="1">
    <citation type="journal article" date="2024" name="Int. J. Syst. Evol. Microbiol.">
        <title>Methylomarinovum tepidoasis sp. nov., a moderately thermophilic methanotroph of the family Methylothermaceae isolated from a deep-sea hydrothermal field.</title>
        <authorList>
            <person name="Hirayama H."/>
            <person name="Takaki Y."/>
            <person name="Abe M."/>
            <person name="Miyazaki M."/>
            <person name="Uematsu K."/>
            <person name="Matsui Y."/>
            <person name="Takai K."/>
        </authorList>
    </citation>
    <scope>NUCLEOTIDE SEQUENCE [LARGE SCALE GENOMIC DNA]</scope>
    <source>
        <strain evidence="7">IT-9</strain>
    </source>
</reference>
<evidence type="ECO:0000313" key="7">
    <source>
        <dbReference type="Proteomes" id="UP001321825"/>
    </source>
</evidence>
<feature type="transmembrane region" description="Helical" evidence="5">
    <location>
        <begin position="117"/>
        <end position="139"/>
    </location>
</feature>
<feature type="transmembrane region" description="Helical" evidence="5">
    <location>
        <begin position="151"/>
        <end position="173"/>
    </location>
</feature>
<keyword evidence="3 5" id="KW-1133">Transmembrane helix</keyword>
<name>A0AAU9C0W9_9GAMM</name>
<comment type="subcellular location">
    <subcellularLocation>
        <location evidence="5">Cell inner membrane</location>
        <topology evidence="5">Multi-pass membrane protein</topology>
    </subcellularLocation>
</comment>
<feature type="transmembrane region" description="Helical" evidence="5">
    <location>
        <begin position="49"/>
        <end position="68"/>
    </location>
</feature>
<evidence type="ECO:0000256" key="2">
    <source>
        <dbReference type="ARBA" id="ARBA00022692"/>
    </source>
</evidence>
<dbReference type="Proteomes" id="UP001321825">
    <property type="component" value="Chromosome"/>
</dbReference>